<comment type="caution">
    <text evidence="2">The sequence shown here is derived from an EMBL/GenBank/DDBJ whole genome shotgun (WGS) entry which is preliminary data.</text>
</comment>
<sequence length="113" mass="12592">MEHVKTWSGHDIAGDSDGQAWAMTPELESFVSGWQKFLDHLVDLDVYDAPTVKGLVDGCLLTESLGVKPGRWMGKALDVCMAWQLRNPRETDARGAIEEVRRRRDEVGIPAAK</sequence>
<name>A0A0J7JTB0_LASNI</name>
<dbReference type="Proteomes" id="UP000036403">
    <property type="component" value="Unassembled WGS sequence"/>
</dbReference>
<dbReference type="GO" id="GO:0003723">
    <property type="term" value="F:RNA binding"/>
    <property type="evidence" value="ECO:0007669"/>
    <property type="project" value="UniProtKB-KW"/>
</dbReference>
<gene>
    <name evidence="2" type="ORF">RF55_26290</name>
</gene>
<dbReference type="PANTHER" id="PTHR13734">
    <property type="entry name" value="TRNA-NUCLEOTIDYLTRANSFERASE"/>
    <property type="match status" value="1"/>
</dbReference>
<organism evidence="2 3">
    <name type="scientific">Lasius niger</name>
    <name type="common">Black garden ant</name>
    <dbReference type="NCBI Taxonomy" id="67767"/>
    <lineage>
        <taxon>Eukaryota</taxon>
        <taxon>Metazoa</taxon>
        <taxon>Ecdysozoa</taxon>
        <taxon>Arthropoda</taxon>
        <taxon>Hexapoda</taxon>
        <taxon>Insecta</taxon>
        <taxon>Pterygota</taxon>
        <taxon>Neoptera</taxon>
        <taxon>Endopterygota</taxon>
        <taxon>Hymenoptera</taxon>
        <taxon>Apocrita</taxon>
        <taxon>Aculeata</taxon>
        <taxon>Formicoidea</taxon>
        <taxon>Formicidae</taxon>
        <taxon>Formicinae</taxon>
        <taxon>Lasius</taxon>
        <taxon>Lasius</taxon>
    </lineage>
</organism>
<evidence type="ECO:0000256" key="1">
    <source>
        <dbReference type="ARBA" id="ARBA00022884"/>
    </source>
</evidence>
<keyword evidence="1" id="KW-0694">RNA-binding</keyword>
<dbReference type="AlphaFoldDB" id="A0A0J7JTB0"/>
<dbReference type="EMBL" id="LBMM01035408">
    <property type="protein sequence ID" value="KMQ81447.1"/>
    <property type="molecule type" value="Genomic_DNA"/>
</dbReference>
<dbReference type="GO" id="GO:0052927">
    <property type="term" value="F:CC tRNA cytidylyltransferase activity"/>
    <property type="evidence" value="ECO:0007669"/>
    <property type="project" value="TreeGrafter"/>
</dbReference>
<dbReference type="SUPFAM" id="SSF81891">
    <property type="entry name" value="Poly A polymerase C-terminal region-like"/>
    <property type="match status" value="1"/>
</dbReference>
<evidence type="ECO:0000313" key="2">
    <source>
        <dbReference type="EMBL" id="KMQ81447.1"/>
    </source>
</evidence>
<dbReference type="PaxDb" id="67767-A0A0J7JTB0"/>
<dbReference type="PANTHER" id="PTHR13734:SF5">
    <property type="entry name" value="CCA TRNA NUCLEOTIDYLTRANSFERASE, MITOCHONDRIAL"/>
    <property type="match status" value="1"/>
</dbReference>
<reference evidence="2 3" key="1">
    <citation type="submission" date="2015-04" db="EMBL/GenBank/DDBJ databases">
        <title>Lasius niger genome sequencing.</title>
        <authorList>
            <person name="Konorov E.A."/>
            <person name="Nikitin M.A."/>
            <person name="Kirill M.V."/>
            <person name="Chang P."/>
        </authorList>
    </citation>
    <scope>NUCLEOTIDE SEQUENCE [LARGE SCALE GENOMIC DNA]</scope>
    <source>
        <tissue evidence="2">Whole</tissue>
    </source>
</reference>
<evidence type="ECO:0000313" key="3">
    <source>
        <dbReference type="Proteomes" id="UP000036403"/>
    </source>
</evidence>
<accession>A0A0J7JTB0</accession>
<dbReference type="STRING" id="67767.A0A0J7JTB0"/>
<dbReference type="GO" id="GO:0052929">
    <property type="term" value="F:ATP:3'-cytidine-cytidine-tRNA adenylyltransferase activity"/>
    <property type="evidence" value="ECO:0007669"/>
    <property type="project" value="TreeGrafter"/>
</dbReference>
<dbReference type="OrthoDB" id="445712at2759"/>
<keyword evidence="2" id="KW-0808">Transferase</keyword>
<keyword evidence="3" id="KW-1185">Reference proteome</keyword>
<dbReference type="GO" id="GO:0001680">
    <property type="term" value="P:tRNA 3'-terminal CCA addition"/>
    <property type="evidence" value="ECO:0007669"/>
    <property type="project" value="TreeGrafter"/>
</dbReference>
<protein>
    <submittedName>
        <fullName evidence="2">Trna nucleotidyltransferase</fullName>
    </submittedName>
</protein>
<proteinExistence type="predicted"/>